<evidence type="ECO:0000256" key="1">
    <source>
        <dbReference type="SAM" id="MobiDB-lite"/>
    </source>
</evidence>
<dbReference type="AlphaFoldDB" id="A0A8H6E6T6"/>
<sequence length="104" mass="11964">MAGFSWREEVPACVDKLVPYKARERDEEAQRPLQEGQAAVCLLHCTRRQPIDWEEPQVGYGDREEGRRRPQQVTNVVTDRLVSRQGGCPLTPIRQPDRTGPCRH</sequence>
<gene>
    <name evidence="2" type="ORF">ETB97_001332</name>
</gene>
<name>A0A8H6E6T6_PETAA</name>
<dbReference type="EMBL" id="SPNV01000124">
    <property type="protein sequence ID" value="KAF5860628.1"/>
    <property type="molecule type" value="Genomic_DNA"/>
</dbReference>
<comment type="caution">
    <text evidence="2">The sequence shown here is derived from an EMBL/GenBank/DDBJ whole genome shotgun (WGS) entry which is preliminary data.</text>
</comment>
<feature type="region of interest" description="Disordered" evidence="1">
    <location>
        <begin position="84"/>
        <end position="104"/>
    </location>
</feature>
<organism evidence="2 3">
    <name type="scientific">Petromyces alliaceus</name>
    <name type="common">Aspergillus alliaceus</name>
    <dbReference type="NCBI Taxonomy" id="209559"/>
    <lineage>
        <taxon>Eukaryota</taxon>
        <taxon>Fungi</taxon>
        <taxon>Dikarya</taxon>
        <taxon>Ascomycota</taxon>
        <taxon>Pezizomycotina</taxon>
        <taxon>Eurotiomycetes</taxon>
        <taxon>Eurotiomycetidae</taxon>
        <taxon>Eurotiales</taxon>
        <taxon>Aspergillaceae</taxon>
        <taxon>Aspergillus</taxon>
        <taxon>Aspergillus subgen. Circumdati</taxon>
    </lineage>
</organism>
<reference evidence="2 3" key="1">
    <citation type="submission" date="2019-04" db="EMBL/GenBank/DDBJ databases">
        <title>Aspergillus burnettii sp. nov., novel species from soil in southeast Queensland.</title>
        <authorList>
            <person name="Gilchrist C.L.M."/>
            <person name="Pitt J.I."/>
            <person name="Lange L."/>
            <person name="Lacey H.J."/>
            <person name="Vuong D."/>
            <person name="Midgley D.J."/>
            <person name="Greenfield P."/>
            <person name="Bradbury M."/>
            <person name="Lacey E."/>
            <person name="Busk P.K."/>
            <person name="Pilgaard B."/>
            <person name="Chooi Y.H."/>
            <person name="Piggott A.M."/>
        </authorList>
    </citation>
    <scope>NUCLEOTIDE SEQUENCE [LARGE SCALE GENOMIC DNA]</scope>
    <source>
        <strain evidence="2 3">FRR 5400</strain>
    </source>
</reference>
<proteinExistence type="predicted"/>
<keyword evidence="3" id="KW-1185">Reference proteome</keyword>
<protein>
    <submittedName>
        <fullName evidence="2">Uncharacterized protein</fullName>
    </submittedName>
</protein>
<accession>A0A8H6E6T6</accession>
<dbReference type="Proteomes" id="UP000541154">
    <property type="component" value="Unassembled WGS sequence"/>
</dbReference>
<evidence type="ECO:0000313" key="3">
    <source>
        <dbReference type="Proteomes" id="UP000541154"/>
    </source>
</evidence>
<evidence type="ECO:0000313" key="2">
    <source>
        <dbReference type="EMBL" id="KAF5860628.1"/>
    </source>
</evidence>